<keyword evidence="2" id="KW-0413">Isomerase</keyword>
<reference evidence="2 3" key="1">
    <citation type="submission" date="2016-10" db="EMBL/GenBank/DDBJ databases">
        <authorList>
            <person name="de Groot N.N."/>
        </authorList>
    </citation>
    <scope>NUCLEOTIDE SEQUENCE [LARGE SCALE GENOMIC DNA]</scope>
    <source>
        <strain evidence="2 3">DSM 10317</strain>
    </source>
</reference>
<organism evidence="2 3">
    <name type="scientific">Pseudobutyrivibrio xylanivorans</name>
    <dbReference type="NCBI Taxonomy" id="185007"/>
    <lineage>
        <taxon>Bacteria</taxon>
        <taxon>Bacillati</taxon>
        <taxon>Bacillota</taxon>
        <taxon>Clostridia</taxon>
        <taxon>Lachnospirales</taxon>
        <taxon>Lachnospiraceae</taxon>
        <taxon>Pseudobutyrivibrio</taxon>
    </lineage>
</organism>
<dbReference type="PANTHER" id="PTHR12110:SF41">
    <property type="entry name" value="INOSOSE DEHYDRATASE"/>
    <property type="match status" value="1"/>
</dbReference>
<gene>
    <name evidence="2" type="ORF">SAMN02910350_00701</name>
</gene>
<dbReference type="EMBL" id="FMWK01000003">
    <property type="protein sequence ID" value="SCZ77372.1"/>
    <property type="molecule type" value="Genomic_DNA"/>
</dbReference>
<dbReference type="GO" id="GO:0016853">
    <property type="term" value="F:isomerase activity"/>
    <property type="evidence" value="ECO:0007669"/>
    <property type="project" value="UniProtKB-KW"/>
</dbReference>
<dbReference type="InterPro" id="IPR050312">
    <property type="entry name" value="IolE/XylAMocC-like"/>
</dbReference>
<accession>A0A1G5RTD3</accession>
<protein>
    <submittedName>
        <fullName evidence="2">Sugar phosphate isomerase/epimerase</fullName>
    </submittedName>
</protein>
<dbReference type="SUPFAM" id="SSF51658">
    <property type="entry name" value="Xylose isomerase-like"/>
    <property type="match status" value="1"/>
</dbReference>
<dbReference type="InterPro" id="IPR013022">
    <property type="entry name" value="Xyl_isomerase-like_TIM-brl"/>
</dbReference>
<sequence>MIRGIQQFQLRTVIGNQKKAQDTLGRLRASGYQGIELCSYMIHPMPFIIRALTRLAGMPMGKSGKLNWKKLIDESGLKVISLHSDLGSILKRTEEVAKEAHLYGTKYVVITGMHHFDYTDEKAVYDLANNLNEAGKLLKNEGLSLLYHNHNCEFRRLKSGKMAYEVLIEETNPEYVNFEFDSYWAADIGVNPEYWMGKLGQRMKLWHINDRGSKQTGPLSSILKTDSCELGKGSMDLQGMLEIAKENEVEAVVLESHRNWEQKSPIISAEISSKFLKEYVN</sequence>
<dbReference type="Gene3D" id="3.20.20.150">
    <property type="entry name" value="Divalent-metal-dependent TIM barrel enzymes"/>
    <property type="match status" value="1"/>
</dbReference>
<feature type="domain" description="Xylose isomerase-like TIM barrel" evidence="1">
    <location>
        <begin position="26"/>
        <end position="262"/>
    </location>
</feature>
<dbReference type="RefSeq" id="WP_090161249.1">
    <property type="nucleotide sequence ID" value="NZ_FMWK01000003.1"/>
</dbReference>
<evidence type="ECO:0000259" key="1">
    <source>
        <dbReference type="Pfam" id="PF01261"/>
    </source>
</evidence>
<proteinExistence type="predicted"/>
<evidence type="ECO:0000313" key="2">
    <source>
        <dbReference type="EMBL" id="SCZ77372.1"/>
    </source>
</evidence>
<evidence type="ECO:0000313" key="3">
    <source>
        <dbReference type="Proteomes" id="UP000199428"/>
    </source>
</evidence>
<dbReference type="InterPro" id="IPR036237">
    <property type="entry name" value="Xyl_isomerase-like_sf"/>
</dbReference>
<name>A0A1G5RTD3_PSEXY</name>
<dbReference type="Proteomes" id="UP000199428">
    <property type="component" value="Unassembled WGS sequence"/>
</dbReference>
<dbReference type="AlphaFoldDB" id="A0A1G5RTD3"/>
<dbReference type="Pfam" id="PF01261">
    <property type="entry name" value="AP_endonuc_2"/>
    <property type="match status" value="1"/>
</dbReference>
<dbReference type="PANTHER" id="PTHR12110">
    <property type="entry name" value="HYDROXYPYRUVATE ISOMERASE"/>
    <property type="match status" value="1"/>
</dbReference>